<feature type="region of interest" description="Disordered" evidence="4">
    <location>
        <begin position="1084"/>
        <end position="1134"/>
    </location>
</feature>
<name>A0AAE0MTH0_9PEZI</name>
<comment type="subcellular location">
    <subcellularLocation>
        <location evidence="1">Nucleus</location>
    </subcellularLocation>
</comment>
<evidence type="ECO:0000313" key="7">
    <source>
        <dbReference type="Proteomes" id="UP001278500"/>
    </source>
</evidence>
<dbReference type="InterPro" id="IPR047252">
    <property type="entry name" value="TP53BP1-like"/>
</dbReference>
<sequence>MSNALKNNRDHDATESLDTQAVLDDYMKTYGAGQTSNIRPPPTISNPSSSSKPSSAHLPTMSKPRKQRDVDLFPPLTQSEEDRIRNSRPADDLTENKPIDMEAYRAWKARQAAERKREREEAKKPKLSWFKPSQLFSIAAQWEQEEKERQNKKKEEQEKREAEEKARQEAQEKLDKEEQLRTEEAERAEEHKQAETQPSAHSNETTQSNGGRSYERYVASASQAKTRDTLRSSPKLGASSPSLEPASVTTTVPEPRGSRLLDTPATNKTTSRTQDGSGRVDFGSIACLRNIHSQKQQASPARQVPETPVSENNPFRQGKSQLLGPSQLFGATQFSSAAKAFASPTSSRPSPSDFMHHTVSPNLAVSSPLRARGLRSSPAHNALSSPAALPDVPPPRATQRRLTSPGPGALEDDMVIPESPQTKPPKKNKEAAQRPFASYEPTDKSQERWSSSIAGSDPPGPPNDEDTETSIVRRRKAKLKKKAALEQLTEIRFPRVAKSDDVEIPSSNKNRRGKAKLATQEPEHGDEEPAIPNTVEDSQGQGAKPAAAHAVDDESTQSGPDEDPAPKPDAVFKIPRPSQRPAPRPLSPVHEKPPADTSGAGADPKTSPAENLLEEESAHEPPSSSQLPTLPAPSNNIPSSSPPMFERRSRKKRVSSAADQVAKIPTSSTVRTTKARVSSSAVDDAVQTTSDLSNLSSTPVIPSSAVPARDASTSFTRPDLGSSSPAPVNNLRRDAAGRLPKHPKTGSTESLRHSARVERRLSSSADELSVSGATIPTLDHSVRMSRSSLLKPSRASSMTAPAQRGSKIFEGMAFAISFQSRRTGESADQYKARMETASNIERRIKQAGGRILDNGFDELFEPIPVQPAASTDKTHSSPPSDGTNDLLLNSSGNSTGFTALIADGHSRKVKYMQALALGLPILASRWVLTCLSSNSIIDWSPYLLAAGQSAFLGDAILSRNLQPYDARTAELVETVGRRGRWLGGSRILLVMSTGGGDKKGRKTQKEKEKEKQEEGRKMAYVFLARVLGAELRRVGGVEEAKMELERAEKEAEGGKGKPYDWVYVDGKTDGAELFTSPAAMVGESDAGNASASASASASGVGAGGGGKSTKSKKRKRQSVGYVYEPTEAEKQPPLKKIRALSDELVIQSLILGRMIDEEEFGSI</sequence>
<reference evidence="6" key="1">
    <citation type="journal article" date="2023" name="Mol. Phylogenet. Evol.">
        <title>Genome-scale phylogeny and comparative genomics of the fungal order Sordariales.</title>
        <authorList>
            <person name="Hensen N."/>
            <person name="Bonometti L."/>
            <person name="Westerberg I."/>
            <person name="Brannstrom I.O."/>
            <person name="Guillou S."/>
            <person name="Cros-Aarteil S."/>
            <person name="Calhoun S."/>
            <person name="Haridas S."/>
            <person name="Kuo A."/>
            <person name="Mondo S."/>
            <person name="Pangilinan J."/>
            <person name="Riley R."/>
            <person name="LaButti K."/>
            <person name="Andreopoulos B."/>
            <person name="Lipzen A."/>
            <person name="Chen C."/>
            <person name="Yan M."/>
            <person name="Daum C."/>
            <person name="Ng V."/>
            <person name="Clum A."/>
            <person name="Steindorff A."/>
            <person name="Ohm R.A."/>
            <person name="Martin F."/>
            <person name="Silar P."/>
            <person name="Natvig D.O."/>
            <person name="Lalanne C."/>
            <person name="Gautier V."/>
            <person name="Ament-Velasquez S.L."/>
            <person name="Kruys A."/>
            <person name="Hutchinson M.I."/>
            <person name="Powell A.J."/>
            <person name="Barry K."/>
            <person name="Miller A.N."/>
            <person name="Grigoriev I.V."/>
            <person name="Debuchy R."/>
            <person name="Gladieux P."/>
            <person name="Hiltunen Thoren M."/>
            <person name="Johannesson H."/>
        </authorList>
    </citation>
    <scope>NUCLEOTIDE SEQUENCE</scope>
    <source>
        <strain evidence="6">CBS 560.94</strain>
    </source>
</reference>
<feature type="domain" description="BRCT" evidence="5">
    <location>
        <begin position="804"/>
        <end position="944"/>
    </location>
</feature>
<keyword evidence="7" id="KW-1185">Reference proteome</keyword>
<dbReference type="InterPro" id="IPR001357">
    <property type="entry name" value="BRCT_dom"/>
</dbReference>
<evidence type="ECO:0000256" key="2">
    <source>
        <dbReference type="ARBA" id="ARBA00022763"/>
    </source>
</evidence>
<dbReference type="GeneID" id="87868640"/>
<evidence type="ECO:0000313" key="6">
    <source>
        <dbReference type="EMBL" id="KAK3350362.1"/>
    </source>
</evidence>
<dbReference type="InterPro" id="IPR047249">
    <property type="entry name" value="BRCT_p53bp1-like_rpt1"/>
</dbReference>
<feature type="region of interest" description="Disordered" evidence="4">
    <location>
        <begin position="25"/>
        <end position="769"/>
    </location>
</feature>
<evidence type="ECO:0000256" key="1">
    <source>
        <dbReference type="ARBA" id="ARBA00004123"/>
    </source>
</evidence>
<dbReference type="GO" id="GO:0042393">
    <property type="term" value="F:histone binding"/>
    <property type="evidence" value="ECO:0007669"/>
    <property type="project" value="TreeGrafter"/>
</dbReference>
<feature type="compositionally biased region" description="Basic and acidic residues" evidence="4">
    <location>
        <begin position="144"/>
        <end position="194"/>
    </location>
</feature>
<feature type="region of interest" description="Disordered" evidence="4">
    <location>
        <begin position="992"/>
        <end position="1013"/>
    </location>
</feature>
<organism evidence="6 7">
    <name type="scientific">Neurospora tetraspora</name>
    <dbReference type="NCBI Taxonomy" id="94610"/>
    <lineage>
        <taxon>Eukaryota</taxon>
        <taxon>Fungi</taxon>
        <taxon>Dikarya</taxon>
        <taxon>Ascomycota</taxon>
        <taxon>Pezizomycotina</taxon>
        <taxon>Sordariomycetes</taxon>
        <taxon>Sordariomycetidae</taxon>
        <taxon>Sordariales</taxon>
        <taxon>Sordariaceae</taxon>
        <taxon>Neurospora</taxon>
    </lineage>
</organism>
<keyword evidence="2" id="KW-0227">DNA damage</keyword>
<dbReference type="PROSITE" id="PS50172">
    <property type="entry name" value="BRCT"/>
    <property type="match status" value="1"/>
</dbReference>
<feature type="compositionally biased region" description="Basic and acidic residues" evidence="4">
    <location>
        <begin position="1003"/>
        <end position="1013"/>
    </location>
</feature>
<feature type="region of interest" description="Disordered" evidence="4">
    <location>
        <begin position="1"/>
        <end position="20"/>
    </location>
</feature>
<dbReference type="SUPFAM" id="SSF52113">
    <property type="entry name" value="BRCT domain"/>
    <property type="match status" value="1"/>
</dbReference>
<feature type="compositionally biased region" description="Polar residues" evidence="4">
    <location>
        <begin position="711"/>
        <end position="727"/>
    </location>
</feature>
<feature type="compositionally biased region" description="Low complexity" evidence="4">
    <location>
        <begin position="1086"/>
        <end position="1099"/>
    </location>
</feature>
<dbReference type="PANTHER" id="PTHR15321:SF3">
    <property type="entry name" value="TP53-BINDING PROTEIN 1"/>
    <property type="match status" value="1"/>
</dbReference>
<feature type="compositionally biased region" description="Polar residues" evidence="4">
    <location>
        <begin position="291"/>
        <end position="300"/>
    </location>
</feature>
<evidence type="ECO:0000259" key="5">
    <source>
        <dbReference type="PROSITE" id="PS50172"/>
    </source>
</evidence>
<dbReference type="FunFam" id="3.40.50.10190:FF:000083">
    <property type="entry name" value="DNA damage repair protein (Rad9)"/>
    <property type="match status" value="1"/>
</dbReference>
<dbReference type="InterPro" id="IPR036420">
    <property type="entry name" value="BRCT_dom_sf"/>
</dbReference>
<dbReference type="AlphaFoldDB" id="A0AAE0MTH0"/>
<protein>
    <recommendedName>
        <fullName evidence="5">BRCT domain-containing protein</fullName>
    </recommendedName>
</protein>
<dbReference type="GO" id="GO:0005634">
    <property type="term" value="C:nucleus"/>
    <property type="evidence" value="ECO:0007669"/>
    <property type="project" value="UniProtKB-SubCell"/>
</dbReference>
<dbReference type="Gene3D" id="3.40.50.10190">
    <property type="entry name" value="BRCT domain"/>
    <property type="match status" value="1"/>
</dbReference>
<keyword evidence="3" id="KW-0539">Nucleus</keyword>
<feature type="compositionally biased region" description="Low complexity" evidence="4">
    <location>
        <begin position="633"/>
        <end position="643"/>
    </location>
</feature>
<feature type="compositionally biased region" description="Basic and acidic residues" evidence="4">
    <location>
        <begin position="750"/>
        <end position="761"/>
    </location>
</feature>
<dbReference type="EMBL" id="JAUEPP010000002">
    <property type="protein sequence ID" value="KAK3350362.1"/>
    <property type="molecule type" value="Genomic_DNA"/>
</dbReference>
<dbReference type="CDD" id="cd17745">
    <property type="entry name" value="BRCT_p53bp1_rpt1"/>
    <property type="match status" value="1"/>
</dbReference>
<evidence type="ECO:0000256" key="3">
    <source>
        <dbReference type="ARBA" id="ARBA00023242"/>
    </source>
</evidence>
<dbReference type="RefSeq" id="XP_062683657.1">
    <property type="nucleotide sequence ID" value="XM_062831486.1"/>
</dbReference>
<feature type="compositionally biased region" description="Polar residues" evidence="4">
    <location>
        <begin position="264"/>
        <end position="276"/>
    </location>
</feature>
<feature type="compositionally biased region" description="Basic residues" evidence="4">
    <location>
        <begin position="472"/>
        <end position="482"/>
    </location>
</feature>
<evidence type="ECO:0000256" key="4">
    <source>
        <dbReference type="SAM" id="MobiDB-lite"/>
    </source>
</evidence>
<reference evidence="6" key="2">
    <citation type="submission" date="2023-06" db="EMBL/GenBank/DDBJ databases">
        <authorList>
            <consortium name="Lawrence Berkeley National Laboratory"/>
            <person name="Haridas S."/>
            <person name="Hensen N."/>
            <person name="Bonometti L."/>
            <person name="Westerberg I."/>
            <person name="Brannstrom I.O."/>
            <person name="Guillou S."/>
            <person name="Cros-Aarteil S."/>
            <person name="Calhoun S."/>
            <person name="Kuo A."/>
            <person name="Mondo S."/>
            <person name="Pangilinan J."/>
            <person name="Riley R."/>
            <person name="Labutti K."/>
            <person name="Andreopoulos B."/>
            <person name="Lipzen A."/>
            <person name="Chen C."/>
            <person name="Yanf M."/>
            <person name="Daum C."/>
            <person name="Ng V."/>
            <person name="Clum A."/>
            <person name="Steindorff A."/>
            <person name="Ohm R."/>
            <person name="Martin F."/>
            <person name="Silar P."/>
            <person name="Natvig D."/>
            <person name="Lalanne C."/>
            <person name="Gautier V."/>
            <person name="Ament-Velasquez S.L."/>
            <person name="Kruys A."/>
            <person name="Hutchinson M.I."/>
            <person name="Powell A.J."/>
            <person name="Barry K."/>
            <person name="Miller A.N."/>
            <person name="Grigoriev I.V."/>
            <person name="Debuchy R."/>
            <person name="Gladieux P."/>
            <person name="Thoren M.H."/>
            <person name="Johannesson H."/>
        </authorList>
    </citation>
    <scope>NUCLEOTIDE SEQUENCE</scope>
    <source>
        <strain evidence="6">CBS 560.94</strain>
    </source>
</reference>
<feature type="compositionally biased region" description="Low complexity" evidence="4">
    <location>
        <begin position="45"/>
        <end position="55"/>
    </location>
</feature>
<feature type="compositionally biased region" description="Polar residues" evidence="4">
    <location>
        <begin position="309"/>
        <end position="336"/>
    </location>
</feature>
<feature type="compositionally biased region" description="Basic and acidic residues" evidence="4">
    <location>
        <begin position="80"/>
        <end position="124"/>
    </location>
</feature>
<dbReference type="GO" id="GO:0045944">
    <property type="term" value="P:positive regulation of transcription by RNA polymerase II"/>
    <property type="evidence" value="ECO:0007669"/>
    <property type="project" value="TreeGrafter"/>
</dbReference>
<feature type="compositionally biased region" description="Polar residues" evidence="4">
    <location>
        <begin position="239"/>
        <end position="252"/>
    </location>
</feature>
<feature type="compositionally biased region" description="Polar residues" evidence="4">
    <location>
        <begin position="195"/>
        <end position="211"/>
    </location>
</feature>
<dbReference type="GO" id="GO:0000077">
    <property type="term" value="P:DNA damage checkpoint signaling"/>
    <property type="evidence" value="ECO:0007669"/>
    <property type="project" value="TreeGrafter"/>
</dbReference>
<proteinExistence type="predicted"/>
<gene>
    <name evidence="6" type="ORF">B0H65DRAFT_85334</name>
</gene>
<comment type="caution">
    <text evidence="6">The sequence shown here is derived from an EMBL/GenBank/DDBJ whole genome shotgun (WGS) entry which is preliminary data.</text>
</comment>
<feature type="region of interest" description="Disordered" evidence="4">
    <location>
        <begin position="868"/>
        <end position="888"/>
    </location>
</feature>
<feature type="compositionally biased region" description="Polar residues" evidence="4">
    <location>
        <begin position="665"/>
        <end position="701"/>
    </location>
</feature>
<dbReference type="PANTHER" id="PTHR15321">
    <property type="entry name" value="TUMOR SUPPRESSOR P53-BINDING PROTEIN 1"/>
    <property type="match status" value="1"/>
</dbReference>
<dbReference type="Proteomes" id="UP001278500">
    <property type="component" value="Unassembled WGS sequence"/>
</dbReference>
<accession>A0AAE0MTH0</accession>